<feature type="region of interest" description="Disordered" evidence="1">
    <location>
        <begin position="176"/>
        <end position="200"/>
    </location>
</feature>
<dbReference type="Proteomes" id="UP000074247">
    <property type="component" value="Unassembled WGS sequence"/>
</dbReference>
<gene>
    <name evidence="2" type="ORF">TGARI_370360</name>
</gene>
<dbReference type="EMBL" id="AGQS02004810">
    <property type="protein sequence ID" value="KYF42942.1"/>
    <property type="molecule type" value="Genomic_DNA"/>
</dbReference>
<dbReference type="VEuPathDB" id="ToxoDB:TGARI_370360"/>
<protein>
    <submittedName>
        <fullName evidence="2">Uncharacterized protein</fullName>
    </submittedName>
</protein>
<reference evidence="2 3" key="1">
    <citation type="journal article" date="2016" name="Nat. Commun.">
        <title>Local admixture of amplified and diversified secreted pathogenesis determinants shapes mosaic Toxoplasma gondii genomes.</title>
        <authorList>
            <person name="Lorenzi H."/>
            <person name="Khan A."/>
            <person name="Behnke M.S."/>
            <person name="Namasivayam S."/>
            <person name="Swapna L.S."/>
            <person name="Hadjithomas M."/>
            <person name="Karamycheva S."/>
            <person name="Pinney D."/>
            <person name="Brunk B.P."/>
            <person name="Ajioka J.W."/>
            <person name="Ajzenberg D."/>
            <person name="Boothroyd J.C."/>
            <person name="Boyle J.P."/>
            <person name="Darde M.L."/>
            <person name="Diaz-Miranda M.A."/>
            <person name="Dubey J.P."/>
            <person name="Fritz H.M."/>
            <person name="Gennari S.M."/>
            <person name="Gregory B.D."/>
            <person name="Kim K."/>
            <person name="Saeij J.P."/>
            <person name="Su C."/>
            <person name="White M.W."/>
            <person name="Zhu X.Q."/>
            <person name="Howe D.K."/>
            <person name="Rosenthal B.M."/>
            <person name="Grigg M.E."/>
            <person name="Parkinson J."/>
            <person name="Liu L."/>
            <person name="Kissinger J.C."/>
            <person name="Roos D.S."/>
            <person name="Sibley L.D."/>
        </authorList>
    </citation>
    <scope>NUCLEOTIDE SEQUENCE [LARGE SCALE GENOMIC DNA]</scope>
    <source>
        <strain evidence="2 3">ARI</strain>
    </source>
</reference>
<evidence type="ECO:0000313" key="2">
    <source>
        <dbReference type="EMBL" id="KYF42942.1"/>
    </source>
</evidence>
<organism evidence="2 3">
    <name type="scientific">Toxoplasma gondii ARI</name>
    <dbReference type="NCBI Taxonomy" id="1074872"/>
    <lineage>
        <taxon>Eukaryota</taxon>
        <taxon>Sar</taxon>
        <taxon>Alveolata</taxon>
        <taxon>Apicomplexa</taxon>
        <taxon>Conoidasida</taxon>
        <taxon>Coccidia</taxon>
        <taxon>Eucoccidiorida</taxon>
        <taxon>Eimeriorina</taxon>
        <taxon>Sarcocystidae</taxon>
        <taxon>Toxoplasma</taxon>
    </lineage>
</organism>
<accession>A0A139XVX4</accession>
<evidence type="ECO:0000313" key="3">
    <source>
        <dbReference type="Proteomes" id="UP000074247"/>
    </source>
</evidence>
<evidence type="ECO:0000256" key="1">
    <source>
        <dbReference type="SAM" id="MobiDB-lite"/>
    </source>
</evidence>
<dbReference type="AlphaFoldDB" id="A0A139XVX4"/>
<comment type="caution">
    <text evidence="2">The sequence shown here is derived from an EMBL/GenBank/DDBJ whole genome shotgun (WGS) entry which is preliminary data.</text>
</comment>
<proteinExistence type="predicted"/>
<name>A0A139XVX4_TOXGO</name>
<sequence length="327" mass="33736">MLPTVDVATVSVTRPVAPSGVSSFPQGEVAGPGGSSAALACSPLCGRSPSESLAGSDMATASVIRPVAPSGVSSFPQGEVAGPGGSSAALACSPLCGRSPSESIAGSGMATASVIRPVTPSGASWFPQEGVGGRSSSSAASACPPRCGCSSAVVLPWFKRATAAATFSTGELGKANFPSLPPSSARNRARSSRTVSRGEAEMSESWETVDIERDLVRNTYLRRATPASATRNVTIKTLVANGFQLPVPPERLRRRRTCVLVFLLSRGIKAAFCKDVKTWVSSSSSTVDGEEISTCAITALCSGRSSVRYQPRVRCERVVPLTGHCRK</sequence>